<comment type="caution">
    <text evidence="3">The sequence shown here is derived from an EMBL/GenBank/DDBJ whole genome shotgun (WGS) entry which is preliminary data.</text>
</comment>
<keyword evidence="1" id="KW-0863">Zinc-finger</keyword>
<dbReference type="PROSITE" id="PS50157">
    <property type="entry name" value="ZINC_FINGER_C2H2_2"/>
    <property type="match status" value="1"/>
</dbReference>
<name>A0A8J2HDF4_COTCN</name>
<accession>A0A8J2HDF4</accession>
<protein>
    <recommendedName>
        <fullName evidence="2">C2H2-type domain-containing protein</fullName>
    </recommendedName>
</protein>
<evidence type="ECO:0000259" key="2">
    <source>
        <dbReference type="PROSITE" id="PS50157"/>
    </source>
</evidence>
<evidence type="ECO:0000256" key="1">
    <source>
        <dbReference type="PROSITE-ProRule" id="PRU00042"/>
    </source>
</evidence>
<dbReference type="EMBL" id="CAJNRD030001119">
    <property type="protein sequence ID" value="CAG5089653.1"/>
    <property type="molecule type" value="Genomic_DNA"/>
</dbReference>
<dbReference type="GO" id="GO:0008270">
    <property type="term" value="F:zinc ion binding"/>
    <property type="evidence" value="ECO:0007669"/>
    <property type="project" value="UniProtKB-KW"/>
</dbReference>
<dbReference type="AlphaFoldDB" id="A0A8J2HDF4"/>
<reference evidence="3" key="1">
    <citation type="submission" date="2021-04" db="EMBL/GenBank/DDBJ databases">
        <authorList>
            <person name="Chebbi M.A.C M."/>
        </authorList>
    </citation>
    <scope>NUCLEOTIDE SEQUENCE</scope>
</reference>
<keyword evidence="4" id="KW-1185">Reference proteome</keyword>
<feature type="non-terminal residue" evidence="3">
    <location>
        <position position="1"/>
    </location>
</feature>
<organism evidence="3 4">
    <name type="scientific">Cotesia congregata</name>
    <name type="common">Parasitoid wasp</name>
    <name type="synonym">Apanteles congregatus</name>
    <dbReference type="NCBI Taxonomy" id="51543"/>
    <lineage>
        <taxon>Eukaryota</taxon>
        <taxon>Metazoa</taxon>
        <taxon>Ecdysozoa</taxon>
        <taxon>Arthropoda</taxon>
        <taxon>Hexapoda</taxon>
        <taxon>Insecta</taxon>
        <taxon>Pterygota</taxon>
        <taxon>Neoptera</taxon>
        <taxon>Endopterygota</taxon>
        <taxon>Hymenoptera</taxon>
        <taxon>Apocrita</taxon>
        <taxon>Ichneumonoidea</taxon>
        <taxon>Braconidae</taxon>
        <taxon>Microgastrinae</taxon>
        <taxon>Cotesia</taxon>
    </lineage>
</organism>
<evidence type="ECO:0000313" key="3">
    <source>
        <dbReference type="EMBL" id="CAG5089653.1"/>
    </source>
</evidence>
<keyword evidence="1" id="KW-0479">Metal-binding</keyword>
<gene>
    <name evidence="3" type="ORF">HICCMSTLAB_LOCUS5318</name>
</gene>
<dbReference type="Proteomes" id="UP000786811">
    <property type="component" value="Unassembled WGS sequence"/>
</dbReference>
<evidence type="ECO:0000313" key="4">
    <source>
        <dbReference type="Proteomes" id="UP000786811"/>
    </source>
</evidence>
<feature type="domain" description="C2H2-type" evidence="2">
    <location>
        <begin position="95"/>
        <end position="122"/>
    </location>
</feature>
<proteinExistence type="predicted"/>
<keyword evidence="1" id="KW-0862">Zinc</keyword>
<dbReference type="PROSITE" id="PS00028">
    <property type="entry name" value="ZINC_FINGER_C2H2_1"/>
    <property type="match status" value="1"/>
</dbReference>
<dbReference type="InterPro" id="IPR013087">
    <property type="entry name" value="Znf_C2H2_type"/>
</dbReference>
<sequence>MNGGHQFLQESEIREKKKYNTRYQASTVKKKNFGFMNLNPVVLLHRIAMPEPEPSAAAIESFEKIFNRTKIESIRYLLIENRRKPTKIRWKNNYYVCNICSCKFGSRSEVESHTRRHFLRRKNT</sequence>